<organism evidence="1">
    <name type="scientific">Arundo donax</name>
    <name type="common">Giant reed</name>
    <name type="synonym">Donax arundinaceus</name>
    <dbReference type="NCBI Taxonomy" id="35708"/>
    <lineage>
        <taxon>Eukaryota</taxon>
        <taxon>Viridiplantae</taxon>
        <taxon>Streptophyta</taxon>
        <taxon>Embryophyta</taxon>
        <taxon>Tracheophyta</taxon>
        <taxon>Spermatophyta</taxon>
        <taxon>Magnoliopsida</taxon>
        <taxon>Liliopsida</taxon>
        <taxon>Poales</taxon>
        <taxon>Poaceae</taxon>
        <taxon>PACMAD clade</taxon>
        <taxon>Arundinoideae</taxon>
        <taxon>Arundineae</taxon>
        <taxon>Arundo</taxon>
    </lineage>
</organism>
<reference evidence="1" key="2">
    <citation type="journal article" date="2015" name="Data Brief">
        <title>Shoot transcriptome of the giant reed, Arundo donax.</title>
        <authorList>
            <person name="Barrero R.A."/>
            <person name="Guerrero F.D."/>
            <person name="Moolhuijzen P."/>
            <person name="Goolsby J.A."/>
            <person name="Tidwell J."/>
            <person name="Bellgard S.E."/>
            <person name="Bellgard M.I."/>
        </authorList>
    </citation>
    <scope>NUCLEOTIDE SEQUENCE</scope>
    <source>
        <tissue evidence="1">Shoot tissue taken approximately 20 cm above the soil surface</tissue>
    </source>
</reference>
<sequence length="37" mass="3830">MEAKTIVSDGIVEEADRDLIRRPRATSSGSAVIGAAS</sequence>
<reference evidence="1" key="1">
    <citation type="submission" date="2014-09" db="EMBL/GenBank/DDBJ databases">
        <authorList>
            <person name="Magalhaes I.L.F."/>
            <person name="Oliveira U."/>
            <person name="Santos F.R."/>
            <person name="Vidigal T.H.D.A."/>
            <person name="Brescovit A.D."/>
            <person name="Santos A.J."/>
        </authorList>
    </citation>
    <scope>NUCLEOTIDE SEQUENCE</scope>
    <source>
        <tissue evidence="1">Shoot tissue taken approximately 20 cm above the soil surface</tissue>
    </source>
</reference>
<dbReference type="EMBL" id="GBRH01258128">
    <property type="protein sequence ID" value="JAD39767.1"/>
    <property type="molecule type" value="Transcribed_RNA"/>
</dbReference>
<protein>
    <submittedName>
        <fullName evidence="1">Uncharacterized protein</fullName>
    </submittedName>
</protein>
<evidence type="ECO:0000313" key="1">
    <source>
        <dbReference type="EMBL" id="JAD39767.1"/>
    </source>
</evidence>
<accession>A0A0A8ZYA3</accession>
<dbReference type="AlphaFoldDB" id="A0A0A8ZYA3"/>
<proteinExistence type="predicted"/>
<name>A0A0A8ZYA3_ARUDO</name>